<dbReference type="CDD" id="cd14499">
    <property type="entry name" value="CDC14_C"/>
    <property type="match status" value="1"/>
</dbReference>
<accession>A0A1E3QZR3</accession>
<evidence type="ECO:0000256" key="4">
    <source>
        <dbReference type="ARBA" id="ARBA00013064"/>
    </source>
</evidence>
<dbReference type="InterPro" id="IPR050561">
    <property type="entry name" value="PTP"/>
</dbReference>
<dbReference type="EMBL" id="KV454426">
    <property type="protein sequence ID" value="ODQ83075.1"/>
    <property type="molecule type" value="Genomic_DNA"/>
</dbReference>
<dbReference type="GO" id="GO:0005654">
    <property type="term" value="C:nucleoplasm"/>
    <property type="evidence" value="ECO:0007669"/>
    <property type="project" value="EnsemblFungi"/>
</dbReference>
<feature type="region of interest" description="Disordered" evidence="16">
    <location>
        <begin position="470"/>
        <end position="502"/>
    </location>
</feature>
<feature type="region of interest" description="Disordered" evidence="16">
    <location>
        <begin position="523"/>
        <end position="577"/>
    </location>
</feature>
<keyword evidence="9" id="KW-0378">Hydrolase</keyword>
<dbReference type="GO" id="GO:0051229">
    <property type="term" value="P:meiotic spindle disassembly"/>
    <property type="evidence" value="ECO:0007669"/>
    <property type="project" value="EnsemblFungi"/>
</dbReference>
<dbReference type="InterPro" id="IPR029021">
    <property type="entry name" value="Prot-tyrosine_phosphatase-like"/>
</dbReference>
<dbReference type="PROSITE" id="PS50056">
    <property type="entry name" value="TYR_PHOSPHATASE_2"/>
    <property type="match status" value="1"/>
</dbReference>
<keyword evidence="8" id="KW-0498">Mitosis</keyword>
<dbReference type="InterPro" id="IPR000387">
    <property type="entry name" value="Tyr_Pase_dom"/>
</dbReference>
<dbReference type="PROSITE" id="PS50054">
    <property type="entry name" value="TYR_PHOSPHATASE_DUAL"/>
    <property type="match status" value="1"/>
</dbReference>
<evidence type="ECO:0000256" key="16">
    <source>
        <dbReference type="SAM" id="MobiDB-lite"/>
    </source>
</evidence>
<dbReference type="GO" id="GO:0044878">
    <property type="term" value="P:mitotic cytokinesis checkpoint signaling"/>
    <property type="evidence" value="ECO:0007669"/>
    <property type="project" value="EnsemblFungi"/>
</dbReference>
<evidence type="ECO:0000313" key="19">
    <source>
        <dbReference type="EMBL" id="ODQ83075.1"/>
    </source>
</evidence>
<evidence type="ECO:0000256" key="3">
    <source>
        <dbReference type="ARBA" id="ARBA00007315"/>
    </source>
</evidence>
<dbReference type="GeneID" id="30145571"/>
<evidence type="ECO:0000256" key="11">
    <source>
        <dbReference type="ARBA" id="ARBA00023242"/>
    </source>
</evidence>
<protein>
    <recommendedName>
        <fullName evidence="14">Tyrosine-protein phosphatase CDC14</fullName>
        <ecNumber evidence="4">3.1.3.48</ecNumber>
    </recommendedName>
</protein>
<dbReference type="GO" id="GO:0000776">
    <property type="term" value="C:kinetochore"/>
    <property type="evidence" value="ECO:0007669"/>
    <property type="project" value="EnsemblFungi"/>
</dbReference>
<dbReference type="GO" id="GO:0051301">
    <property type="term" value="P:cell division"/>
    <property type="evidence" value="ECO:0007669"/>
    <property type="project" value="UniProtKB-KW"/>
</dbReference>
<dbReference type="OrthoDB" id="5632at2759"/>
<evidence type="ECO:0000256" key="6">
    <source>
        <dbReference type="ARBA" id="ARBA00022553"/>
    </source>
</evidence>
<evidence type="ECO:0000256" key="2">
    <source>
        <dbReference type="ARBA" id="ARBA00004496"/>
    </source>
</evidence>
<dbReference type="AlphaFoldDB" id="A0A1E3QZR3"/>
<dbReference type="Proteomes" id="UP000094336">
    <property type="component" value="Unassembled WGS sequence"/>
</dbReference>
<feature type="domain" description="Tyrosine specific protein phosphatases" evidence="18">
    <location>
        <begin position="255"/>
        <end position="320"/>
    </location>
</feature>
<feature type="compositionally biased region" description="Polar residues" evidence="16">
    <location>
        <begin position="480"/>
        <end position="493"/>
    </location>
</feature>
<dbReference type="Pfam" id="PF00782">
    <property type="entry name" value="DSPc"/>
    <property type="match status" value="1"/>
</dbReference>
<dbReference type="InterPro" id="IPR020422">
    <property type="entry name" value="TYR_PHOSPHATASE_DUAL_dom"/>
</dbReference>
<dbReference type="GO" id="GO:0071470">
    <property type="term" value="P:cellular response to osmotic stress"/>
    <property type="evidence" value="ECO:0007669"/>
    <property type="project" value="EnsemblFungi"/>
</dbReference>
<dbReference type="GO" id="GO:0005935">
    <property type="term" value="C:cellular bud neck"/>
    <property type="evidence" value="ECO:0007669"/>
    <property type="project" value="EnsemblFungi"/>
</dbReference>
<evidence type="ECO:0000256" key="8">
    <source>
        <dbReference type="ARBA" id="ARBA00022776"/>
    </source>
</evidence>
<evidence type="ECO:0000259" key="18">
    <source>
        <dbReference type="PROSITE" id="PS50056"/>
    </source>
</evidence>
<keyword evidence="12" id="KW-0469">Meiosis</keyword>
<evidence type="ECO:0000256" key="14">
    <source>
        <dbReference type="ARBA" id="ARBA00069949"/>
    </source>
</evidence>
<dbReference type="FunFam" id="3.90.190.10:FF:000073">
    <property type="entry name" value="Tyrosine-protein phosphatase CDC14"/>
    <property type="match status" value="1"/>
</dbReference>
<feature type="domain" description="Tyrosine-protein phosphatase" evidence="17">
    <location>
        <begin position="184"/>
        <end position="334"/>
    </location>
</feature>
<dbReference type="GO" id="GO:0000422">
    <property type="term" value="P:autophagy of mitochondrion"/>
    <property type="evidence" value="ECO:0007669"/>
    <property type="project" value="EnsemblFungi"/>
</dbReference>
<keyword evidence="20" id="KW-1185">Reference proteome</keyword>
<evidence type="ECO:0000256" key="1">
    <source>
        <dbReference type="ARBA" id="ARBA00004123"/>
    </source>
</evidence>
<evidence type="ECO:0000256" key="5">
    <source>
        <dbReference type="ARBA" id="ARBA00022490"/>
    </source>
</evidence>
<evidence type="ECO:0000313" key="20">
    <source>
        <dbReference type="Proteomes" id="UP000094336"/>
    </source>
</evidence>
<feature type="coiled-coil region" evidence="15">
    <location>
        <begin position="354"/>
        <end position="384"/>
    </location>
</feature>
<dbReference type="GO" id="GO:0070550">
    <property type="term" value="P:rDNA chromatin condensation"/>
    <property type="evidence" value="ECO:0007669"/>
    <property type="project" value="EnsemblFungi"/>
</dbReference>
<dbReference type="SUPFAM" id="SSF52799">
    <property type="entry name" value="(Phosphotyrosine protein) phosphatases II"/>
    <property type="match status" value="2"/>
</dbReference>
<feature type="compositionally biased region" description="Polar residues" evidence="16">
    <location>
        <begin position="412"/>
        <end position="443"/>
    </location>
</feature>
<dbReference type="GO" id="GO:2000786">
    <property type="term" value="P:positive regulation of autophagosome assembly"/>
    <property type="evidence" value="ECO:0007669"/>
    <property type="project" value="EnsemblFungi"/>
</dbReference>
<proteinExistence type="inferred from homology"/>
<feature type="region of interest" description="Disordered" evidence="16">
    <location>
        <begin position="412"/>
        <end position="444"/>
    </location>
</feature>
<dbReference type="GO" id="GO:0004722">
    <property type="term" value="F:protein serine/threonine phosphatase activity"/>
    <property type="evidence" value="ECO:0007669"/>
    <property type="project" value="EnsemblFungi"/>
</dbReference>
<keyword evidence="6" id="KW-0597">Phosphoprotein</keyword>
<dbReference type="GO" id="GO:0004725">
    <property type="term" value="F:protein tyrosine phosphatase activity"/>
    <property type="evidence" value="ECO:0007669"/>
    <property type="project" value="UniProtKB-EC"/>
</dbReference>
<dbReference type="PANTHER" id="PTHR23339">
    <property type="entry name" value="TYROSINE SPECIFIC PROTEIN PHOSPHATASE AND DUAL SPECIFICITY PROTEIN PHOSPHATASE"/>
    <property type="match status" value="1"/>
</dbReference>
<evidence type="ECO:0000256" key="9">
    <source>
        <dbReference type="ARBA" id="ARBA00022801"/>
    </source>
</evidence>
<dbReference type="InterPro" id="IPR029260">
    <property type="entry name" value="DSPn"/>
</dbReference>
<keyword evidence="11" id="KW-0539">Nucleus</keyword>
<evidence type="ECO:0000256" key="15">
    <source>
        <dbReference type="SAM" id="Coils"/>
    </source>
</evidence>
<dbReference type="RefSeq" id="XP_018988403.1">
    <property type="nucleotide sequence ID" value="XM_019127718.1"/>
</dbReference>
<dbReference type="SMART" id="SM00195">
    <property type="entry name" value="DSPc"/>
    <property type="match status" value="1"/>
</dbReference>
<dbReference type="InterPro" id="IPR003595">
    <property type="entry name" value="Tyr_Pase_cat"/>
</dbReference>
<evidence type="ECO:0000256" key="13">
    <source>
        <dbReference type="ARBA" id="ARBA00023306"/>
    </source>
</evidence>
<evidence type="ECO:0000256" key="7">
    <source>
        <dbReference type="ARBA" id="ARBA00022618"/>
    </source>
</evidence>
<dbReference type="FunFam" id="3.90.190.10:FF:000038">
    <property type="entry name" value="Tyrosine-protein phosphatase CDC14"/>
    <property type="match status" value="1"/>
</dbReference>
<dbReference type="GO" id="GO:1990023">
    <property type="term" value="C:mitotic spindle midzone"/>
    <property type="evidence" value="ECO:0007669"/>
    <property type="project" value="EnsemblFungi"/>
</dbReference>
<dbReference type="InterPro" id="IPR000340">
    <property type="entry name" value="Dual-sp_phosphatase_cat-dom"/>
</dbReference>
<gene>
    <name evidence="19" type="ORF">BABINDRAFT_159536</name>
</gene>
<comment type="similarity">
    <text evidence="3">Belongs to the protein-tyrosine phosphatase family. Non-receptor class CDC14 subfamily.</text>
</comment>
<name>A0A1E3QZR3_9ASCO</name>
<dbReference type="InterPro" id="IPR044506">
    <property type="entry name" value="CDC14_C"/>
</dbReference>
<dbReference type="GO" id="GO:0030869">
    <property type="term" value="C:RENT complex"/>
    <property type="evidence" value="ECO:0007669"/>
    <property type="project" value="EnsemblFungi"/>
</dbReference>
<comment type="subcellular location">
    <subcellularLocation>
        <location evidence="2">Cytoplasm</location>
    </subcellularLocation>
    <subcellularLocation>
        <location evidence="1">Nucleus</location>
    </subcellularLocation>
</comment>
<dbReference type="STRING" id="984486.A0A1E3QZR3"/>
<dbReference type="InterPro" id="IPR016130">
    <property type="entry name" value="Tyr_Pase_AS"/>
</dbReference>
<dbReference type="GO" id="GO:0140013">
    <property type="term" value="P:meiotic nuclear division"/>
    <property type="evidence" value="ECO:0007669"/>
    <property type="project" value="EnsemblFungi"/>
</dbReference>
<reference evidence="20" key="1">
    <citation type="submission" date="2016-05" db="EMBL/GenBank/DDBJ databases">
        <title>Comparative genomics of biotechnologically important yeasts.</title>
        <authorList>
            <consortium name="DOE Joint Genome Institute"/>
            <person name="Riley R."/>
            <person name="Haridas S."/>
            <person name="Wolfe K.H."/>
            <person name="Lopes M.R."/>
            <person name="Hittinger C.T."/>
            <person name="Goker M."/>
            <person name="Salamov A."/>
            <person name="Wisecaver J."/>
            <person name="Long T.M."/>
            <person name="Aerts A.L."/>
            <person name="Barry K."/>
            <person name="Choi C."/>
            <person name="Clum A."/>
            <person name="Coughlan A.Y."/>
            <person name="Deshpande S."/>
            <person name="Douglass A.P."/>
            <person name="Hanson S.J."/>
            <person name="Klenk H.-P."/>
            <person name="Labutti K."/>
            <person name="Lapidus A."/>
            <person name="Lindquist E."/>
            <person name="Lipzen A."/>
            <person name="Meier-Kolthoff J.P."/>
            <person name="Ohm R.A."/>
            <person name="Otillar R.P."/>
            <person name="Pangilinan J."/>
            <person name="Peng Y."/>
            <person name="Rokas A."/>
            <person name="Rosa C.A."/>
            <person name="Scheuner C."/>
            <person name="Sibirny A.A."/>
            <person name="Slot J.C."/>
            <person name="Stielow J.B."/>
            <person name="Sun H."/>
            <person name="Kurtzman C.P."/>
            <person name="Blackwell M."/>
            <person name="Grigoriev I.V."/>
            <person name="Jeffries T.W."/>
        </authorList>
    </citation>
    <scope>NUCLEOTIDE SEQUENCE [LARGE SCALE GENOMIC DNA]</scope>
    <source>
        <strain evidence="20">NRRL Y-12698</strain>
    </source>
</reference>
<dbReference type="EC" id="3.1.3.48" evidence="4"/>
<keyword evidence="13" id="KW-0131">Cell cycle</keyword>
<dbReference type="SMART" id="SM00404">
    <property type="entry name" value="PTPc_motif"/>
    <property type="match status" value="1"/>
</dbReference>
<dbReference type="CDD" id="cd17657">
    <property type="entry name" value="CDC14_N"/>
    <property type="match status" value="1"/>
</dbReference>
<dbReference type="Pfam" id="PF14671">
    <property type="entry name" value="DSPn"/>
    <property type="match status" value="1"/>
</dbReference>
<dbReference type="GO" id="GO:1903501">
    <property type="term" value="P:positive regulation of mitotic actomyosin contractile ring assembly"/>
    <property type="evidence" value="ECO:0007669"/>
    <property type="project" value="EnsemblFungi"/>
</dbReference>
<dbReference type="GO" id="GO:0120105">
    <property type="term" value="C:mitotic actomyosin contractile ring, intermediate layer"/>
    <property type="evidence" value="ECO:0007669"/>
    <property type="project" value="EnsemblFungi"/>
</dbReference>
<dbReference type="GO" id="GO:0006974">
    <property type="term" value="P:DNA damage response"/>
    <property type="evidence" value="ECO:0007669"/>
    <property type="project" value="EnsemblFungi"/>
</dbReference>
<evidence type="ECO:0000256" key="12">
    <source>
        <dbReference type="ARBA" id="ARBA00023254"/>
    </source>
</evidence>
<dbReference type="GO" id="GO:1902846">
    <property type="term" value="P:positive regulation of mitotic spindle elongation"/>
    <property type="evidence" value="ECO:0007669"/>
    <property type="project" value="EnsemblFungi"/>
</dbReference>
<dbReference type="PROSITE" id="PS00383">
    <property type="entry name" value="TYR_PHOSPHATASE_1"/>
    <property type="match status" value="1"/>
</dbReference>
<sequence>MPRRPNIDAIEFLKGRVYLGAYEHTPQNTHEAVYFTVEKTLPYNPFHLDFGPLHIGQLYRFAVQLHHILNDDANQGKAVVLYSSTDARARANAACLLAGYMVLVQSWAPHQVLQPLAQCDAPFMPFRDAGYSHADFEMTIQDVVYGLWRAKERNMLDLTSFNLEEYERYERVDQGDFNCVSKDFIAFASPQQSRPGAALNEPFRNVLEYFTSNDVQLVVRLNSHLYDAVEFTKRGIQHIDMIFDDGTCPTMEYVHQFVGAAETVIHNGGKIAVHCKAGLGRTGCLIGAHLIYTHGFTANECIAYMRMVRPGMVVGPQQHWLYLHQNEFRNWRHTMCLDNVGDPFIGGLFPLVSYEDFKKRMRALRKQKDAAEQQAREAHELMMNDENYMENTAEITFTPVRRRVLGAQMQFTQKAVPSQSPIQPRKNSPTRVSHSDSQYAMNNSDHEDYDVNEILASPQKRIGSNASYVEEGTPQRAASEFTSTPRRSANLTGSPPHGKVLRSITNPHEGISLTRTKTTTTTTTFVASPPGSESYKDALPKRTASTAASRMKNRLVSNQVSDRVPSGGIRKVSQGRR</sequence>
<evidence type="ECO:0000259" key="17">
    <source>
        <dbReference type="PROSITE" id="PS50054"/>
    </source>
</evidence>
<dbReference type="Gene3D" id="3.90.190.10">
    <property type="entry name" value="Protein tyrosine phosphatase superfamily"/>
    <property type="match status" value="2"/>
</dbReference>
<dbReference type="GO" id="GO:0140602">
    <property type="term" value="C:nucleolar peripheral inclusion body"/>
    <property type="evidence" value="ECO:0007669"/>
    <property type="project" value="EnsemblFungi"/>
</dbReference>
<dbReference type="GO" id="GO:0031031">
    <property type="term" value="P:positive regulation of septation initiation signaling"/>
    <property type="evidence" value="ECO:0007669"/>
    <property type="project" value="EnsemblFungi"/>
</dbReference>
<dbReference type="GO" id="GO:0031536">
    <property type="term" value="P:positive regulation of exit from mitosis"/>
    <property type="evidence" value="ECO:0007669"/>
    <property type="project" value="EnsemblFungi"/>
</dbReference>
<evidence type="ECO:0000256" key="10">
    <source>
        <dbReference type="ARBA" id="ARBA00022912"/>
    </source>
</evidence>
<dbReference type="GO" id="GO:0016479">
    <property type="term" value="P:negative regulation of transcription by RNA polymerase I"/>
    <property type="evidence" value="ECO:0007669"/>
    <property type="project" value="EnsemblFungi"/>
</dbReference>
<organism evidence="19 20">
    <name type="scientific">Babjeviella inositovora NRRL Y-12698</name>
    <dbReference type="NCBI Taxonomy" id="984486"/>
    <lineage>
        <taxon>Eukaryota</taxon>
        <taxon>Fungi</taxon>
        <taxon>Dikarya</taxon>
        <taxon>Ascomycota</taxon>
        <taxon>Saccharomycotina</taxon>
        <taxon>Pichiomycetes</taxon>
        <taxon>Serinales incertae sedis</taxon>
        <taxon>Babjeviella</taxon>
    </lineage>
</organism>
<keyword evidence="10" id="KW-0904">Protein phosphatase</keyword>
<keyword evidence="5" id="KW-0963">Cytoplasm</keyword>
<keyword evidence="15" id="KW-0175">Coiled coil</keyword>
<dbReference type="GO" id="GO:0071958">
    <property type="term" value="C:new mitotic spindle pole body"/>
    <property type="evidence" value="ECO:0007669"/>
    <property type="project" value="EnsemblFungi"/>
</dbReference>
<dbReference type="GO" id="GO:0140429">
    <property type="term" value="P:positive regulation of mitotic sister chromatid biorientation"/>
    <property type="evidence" value="ECO:0007669"/>
    <property type="project" value="EnsemblFungi"/>
</dbReference>
<keyword evidence="7" id="KW-0132">Cell division</keyword>